<evidence type="ECO:0000313" key="3">
    <source>
        <dbReference type="Ensembl" id="ENSPNAP00000082958.1"/>
    </source>
</evidence>
<dbReference type="Pfam" id="PF15321">
    <property type="entry name" value="ATAD4"/>
    <property type="match status" value="1"/>
</dbReference>
<dbReference type="PANTHER" id="PTHR14581:SF4">
    <property type="entry name" value="PROLINE-RICH PROTEIN 15"/>
    <property type="match status" value="1"/>
</dbReference>
<proteinExistence type="inferred from homology"/>
<evidence type="ECO:0000313" key="4">
    <source>
        <dbReference type="Proteomes" id="UP001501920"/>
    </source>
</evidence>
<organism evidence="3 4">
    <name type="scientific">Pygocentrus nattereri</name>
    <name type="common">Red-bellied piranha</name>
    <dbReference type="NCBI Taxonomy" id="42514"/>
    <lineage>
        <taxon>Eukaryota</taxon>
        <taxon>Metazoa</taxon>
        <taxon>Chordata</taxon>
        <taxon>Craniata</taxon>
        <taxon>Vertebrata</taxon>
        <taxon>Euteleostomi</taxon>
        <taxon>Actinopterygii</taxon>
        <taxon>Neopterygii</taxon>
        <taxon>Teleostei</taxon>
        <taxon>Ostariophysi</taxon>
        <taxon>Characiformes</taxon>
        <taxon>Characoidei</taxon>
        <taxon>Pygocentrus</taxon>
    </lineage>
</organism>
<keyword evidence="4" id="KW-1185">Reference proteome</keyword>
<comment type="similarity">
    <text evidence="1">Belongs to the PRR15 family.</text>
</comment>
<accession>A0AAR2M2D0</accession>
<reference evidence="3 4" key="1">
    <citation type="submission" date="2020-10" db="EMBL/GenBank/DDBJ databases">
        <title>Pygocentrus nattereri (red-bellied piranha) genome, fPygNat1, primary haplotype.</title>
        <authorList>
            <person name="Myers G."/>
            <person name="Meyer A."/>
            <person name="Karagic N."/>
            <person name="Pippel M."/>
            <person name="Winkler S."/>
            <person name="Tracey A."/>
            <person name="Wood J."/>
            <person name="Formenti G."/>
            <person name="Howe K."/>
            <person name="Fedrigo O."/>
            <person name="Jarvis E.D."/>
        </authorList>
    </citation>
    <scope>NUCLEOTIDE SEQUENCE [LARGE SCALE GENOMIC DNA]</scope>
</reference>
<dbReference type="GeneTree" id="ENSGT00990000205799"/>
<feature type="compositionally biased region" description="Polar residues" evidence="2">
    <location>
        <begin position="117"/>
        <end position="128"/>
    </location>
</feature>
<dbReference type="Proteomes" id="UP001501920">
    <property type="component" value="Chromosome 27"/>
</dbReference>
<reference evidence="3" key="2">
    <citation type="submission" date="2025-08" db="UniProtKB">
        <authorList>
            <consortium name="Ensembl"/>
        </authorList>
    </citation>
    <scope>IDENTIFICATION</scope>
</reference>
<evidence type="ECO:0000256" key="2">
    <source>
        <dbReference type="SAM" id="MobiDB-lite"/>
    </source>
</evidence>
<protein>
    <submittedName>
        <fullName evidence="3">Uncharacterized protein</fullName>
    </submittedName>
</protein>
<dbReference type="Ensembl" id="ENSPNAT00000061423.1">
    <property type="protein sequence ID" value="ENSPNAP00000082958.1"/>
    <property type="gene ID" value="ENSPNAG00000034665.1"/>
</dbReference>
<name>A0AAR2M2D0_PYGNA</name>
<dbReference type="PANTHER" id="PTHR14581">
    <property type="match status" value="1"/>
</dbReference>
<feature type="compositionally biased region" description="Polar residues" evidence="2">
    <location>
        <begin position="69"/>
        <end position="78"/>
    </location>
</feature>
<reference evidence="3" key="3">
    <citation type="submission" date="2025-09" db="UniProtKB">
        <authorList>
            <consortium name="Ensembl"/>
        </authorList>
    </citation>
    <scope>IDENTIFICATION</scope>
</reference>
<sequence>GDDSGPKTAPWWRSFVGKRRKAARESAAMLEQELGAHTASAPVTTNTSTTKESPTKPEQQEVPQPQQQASEVSTLSNEDTYDDSAVQPTFGEGHSRRNLRVSRSGRFKEKRHMRISLPQNYEDSQNPAGQGETRIPQFK</sequence>
<feature type="region of interest" description="Disordered" evidence="2">
    <location>
        <begin position="1"/>
        <end position="139"/>
    </location>
</feature>
<dbReference type="AlphaFoldDB" id="A0AAR2M2D0"/>
<feature type="compositionally biased region" description="Basic residues" evidence="2">
    <location>
        <begin position="96"/>
        <end position="114"/>
    </location>
</feature>
<evidence type="ECO:0000256" key="1">
    <source>
        <dbReference type="ARBA" id="ARBA00010096"/>
    </source>
</evidence>
<dbReference type="InterPro" id="IPR028237">
    <property type="entry name" value="PRR15"/>
</dbReference>